<dbReference type="EMBL" id="JBEWTB010000002">
    <property type="protein sequence ID" value="MET4756130.1"/>
    <property type="molecule type" value="Genomic_DNA"/>
</dbReference>
<reference evidence="1 2" key="1">
    <citation type="submission" date="2024-06" db="EMBL/GenBank/DDBJ databases">
        <title>Genomic Encyclopedia of Type Strains, Phase V (KMG-V): Genome sequencing to study the core and pangenomes of soil and plant-associated prokaryotes.</title>
        <authorList>
            <person name="Whitman W."/>
        </authorList>
    </citation>
    <scope>NUCLEOTIDE SEQUENCE [LARGE SCALE GENOMIC DNA]</scope>
    <source>
        <strain evidence="1 2">NE40</strain>
    </source>
</reference>
<name>A0ABV2SED5_9GAMM</name>
<sequence length="30" mass="3174">MIRTKARATALVGIASVIEDGCIVVIRGLF</sequence>
<organism evidence="1 2">
    <name type="scientific">Endozoicomonas lisbonensis</name>
    <dbReference type="NCBI Taxonomy" id="3120522"/>
    <lineage>
        <taxon>Bacteria</taxon>
        <taxon>Pseudomonadati</taxon>
        <taxon>Pseudomonadota</taxon>
        <taxon>Gammaproteobacteria</taxon>
        <taxon>Oceanospirillales</taxon>
        <taxon>Endozoicomonadaceae</taxon>
        <taxon>Endozoicomonas</taxon>
    </lineage>
</organism>
<protein>
    <submittedName>
        <fullName evidence="1">Uncharacterized protein</fullName>
    </submittedName>
</protein>
<proteinExistence type="predicted"/>
<evidence type="ECO:0000313" key="1">
    <source>
        <dbReference type="EMBL" id="MET4756130.1"/>
    </source>
</evidence>
<gene>
    <name evidence="1" type="ORF">V5J35_001322</name>
</gene>
<keyword evidence="2" id="KW-1185">Reference proteome</keyword>
<comment type="caution">
    <text evidence="1">The sequence shown here is derived from an EMBL/GenBank/DDBJ whole genome shotgun (WGS) entry which is preliminary data.</text>
</comment>
<dbReference type="Proteomes" id="UP001549366">
    <property type="component" value="Unassembled WGS sequence"/>
</dbReference>
<evidence type="ECO:0000313" key="2">
    <source>
        <dbReference type="Proteomes" id="UP001549366"/>
    </source>
</evidence>
<accession>A0ABV2SED5</accession>